<reference evidence="1" key="1">
    <citation type="journal article" date="2020" name="Nature">
        <title>Giant virus diversity and host interactions through global metagenomics.</title>
        <authorList>
            <person name="Schulz F."/>
            <person name="Roux S."/>
            <person name="Paez-Espino D."/>
            <person name="Jungbluth S."/>
            <person name="Walsh D.A."/>
            <person name="Denef V.J."/>
            <person name="McMahon K.D."/>
            <person name="Konstantinidis K.T."/>
            <person name="Eloe-Fadrosh E.A."/>
            <person name="Kyrpides N.C."/>
            <person name="Woyke T."/>
        </authorList>
    </citation>
    <scope>NUCLEOTIDE SEQUENCE</scope>
    <source>
        <strain evidence="1">GVMAG-S-3300013006-138</strain>
    </source>
</reference>
<accession>A0A6C0KKP3</accession>
<organism evidence="1">
    <name type="scientific">viral metagenome</name>
    <dbReference type="NCBI Taxonomy" id="1070528"/>
    <lineage>
        <taxon>unclassified sequences</taxon>
        <taxon>metagenomes</taxon>
        <taxon>organismal metagenomes</taxon>
    </lineage>
</organism>
<name>A0A6C0KKP3_9ZZZZ</name>
<evidence type="ECO:0008006" key="2">
    <source>
        <dbReference type="Google" id="ProtNLM"/>
    </source>
</evidence>
<proteinExistence type="predicted"/>
<sequence length="308" mass="35767">MIFTPIQSESLRVDCANTYVNTINNAFLVVCWNNEFVSEYINYIAQVIMDVMKRNNFELNIILATNNKIGIINTKKTIYININFEHSCVKEKYPNGTYIDNLNKFTNSDIIVDYSIPNIHNVRESMLCENLAKKMVYVGASLYDELYISKENRPLSALTTFIAMDIPRRVELRRRIREKRIYYLNVTEICGREIFDKTVLKEVYKNTKVLVNIHQCENRNTLEELRVLSALQCGVLVIAEESAYTELIPYHNLIIWSSYESIVEKLAEVLENYDSYHSKIFCEENVNILAGIHSKNVDALEEKILACV</sequence>
<dbReference type="EMBL" id="MN740925">
    <property type="protein sequence ID" value="QHU18189.1"/>
    <property type="molecule type" value="Genomic_DNA"/>
</dbReference>
<protein>
    <recommendedName>
        <fullName evidence="2">Glycosyl transferase family 1 domain-containing protein</fullName>
    </recommendedName>
</protein>
<dbReference type="AlphaFoldDB" id="A0A6C0KKP3"/>
<evidence type="ECO:0000313" key="1">
    <source>
        <dbReference type="EMBL" id="QHU18189.1"/>
    </source>
</evidence>